<keyword evidence="7 8" id="KW-0472">Membrane</keyword>
<dbReference type="Proteomes" id="UP000246278">
    <property type="component" value="Unassembled WGS sequence"/>
</dbReference>
<dbReference type="GO" id="GO:0055085">
    <property type="term" value="P:transmembrane transport"/>
    <property type="evidence" value="ECO:0007669"/>
    <property type="project" value="InterPro"/>
</dbReference>
<keyword evidence="10" id="KW-1185">Reference proteome</keyword>
<evidence type="ECO:0000313" key="10">
    <source>
        <dbReference type="Proteomes" id="UP000246278"/>
    </source>
</evidence>
<comment type="subcellular location">
    <subcellularLocation>
        <location evidence="1">Cell membrane</location>
        <topology evidence="1">Multi-pass membrane protein</topology>
    </subcellularLocation>
</comment>
<dbReference type="AlphaFoldDB" id="A0A317T6F0"/>
<sequence>MHNLLLLIVCFLAGGLLRGFGKLPQTTPSVLNGFIIHVSLPAVTLLYIHDLSFSADVLYMAAMPWLHFGLGALFFLLLGRFFNLPRATVGALILTGGLGNTSFLGLPMIEAFYGEAGIGSGIIVDQLGSFMVLSTFGITVAGIYSDGKPSAGDILKKIVFFPPFIALLIAVMLIPVDYPLWFSAVLRRLGDTLAPLALFSVGYQLNPVHFKGNAFNLFLGLGFKLLLAPFLLYVLYVHLFGLDGLPIKVTLFEAAMPPMITAGIIATEHGIDPPLANMMVAVGVVLSFLTLPLWWMIL</sequence>
<feature type="transmembrane region" description="Helical" evidence="8">
    <location>
        <begin position="84"/>
        <end position="106"/>
    </location>
</feature>
<keyword evidence="6 8" id="KW-1133">Transmembrane helix</keyword>
<dbReference type="InterPro" id="IPR004776">
    <property type="entry name" value="Mem_transp_PIN-like"/>
</dbReference>
<keyword evidence="5 8" id="KW-0812">Transmembrane</keyword>
<gene>
    <name evidence="9" type="ORF">CR164_04310</name>
</gene>
<evidence type="ECO:0000256" key="6">
    <source>
        <dbReference type="ARBA" id="ARBA00022989"/>
    </source>
</evidence>
<protein>
    <submittedName>
        <fullName evidence="9">Transporter</fullName>
    </submittedName>
</protein>
<organism evidence="9 10">
    <name type="scientific">Prosthecochloris marina</name>
    <dbReference type="NCBI Taxonomy" id="2017681"/>
    <lineage>
        <taxon>Bacteria</taxon>
        <taxon>Pseudomonadati</taxon>
        <taxon>Chlorobiota</taxon>
        <taxon>Chlorobiia</taxon>
        <taxon>Chlorobiales</taxon>
        <taxon>Chlorobiaceae</taxon>
        <taxon>Prosthecochloris</taxon>
    </lineage>
</organism>
<evidence type="ECO:0000256" key="4">
    <source>
        <dbReference type="ARBA" id="ARBA00022475"/>
    </source>
</evidence>
<comment type="similarity">
    <text evidence="2">Belongs to the auxin efflux carrier (TC 2.A.69) family.</text>
</comment>
<dbReference type="PANTHER" id="PTHR36838">
    <property type="entry name" value="AUXIN EFFLUX CARRIER FAMILY PROTEIN"/>
    <property type="match status" value="1"/>
</dbReference>
<name>A0A317T6F0_9CHLB</name>
<dbReference type="RefSeq" id="WP_110022716.1">
    <property type="nucleotide sequence ID" value="NZ_PDNZ01000003.1"/>
</dbReference>
<evidence type="ECO:0000256" key="2">
    <source>
        <dbReference type="ARBA" id="ARBA00010145"/>
    </source>
</evidence>
<dbReference type="GO" id="GO:0005886">
    <property type="term" value="C:plasma membrane"/>
    <property type="evidence" value="ECO:0007669"/>
    <property type="project" value="UniProtKB-SubCell"/>
</dbReference>
<feature type="transmembrane region" description="Helical" evidence="8">
    <location>
        <begin position="127"/>
        <end position="145"/>
    </location>
</feature>
<comment type="caution">
    <text evidence="9">The sequence shown here is derived from an EMBL/GenBank/DDBJ whole genome shotgun (WGS) entry which is preliminary data.</text>
</comment>
<evidence type="ECO:0000256" key="1">
    <source>
        <dbReference type="ARBA" id="ARBA00004651"/>
    </source>
</evidence>
<accession>A0A317T6F0</accession>
<evidence type="ECO:0000313" key="9">
    <source>
        <dbReference type="EMBL" id="PWW82243.1"/>
    </source>
</evidence>
<dbReference type="Pfam" id="PF03547">
    <property type="entry name" value="Mem_trans"/>
    <property type="match status" value="1"/>
</dbReference>
<feature type="transmembrane region" description="Helical" evidence="8">
    <location>
        <begin position="57"/>
        <end position="78"/>
    </location>
</feature>
<feature type="transmembrane region" description="Helical" evidence="8">
    <location>
        <begin position="157"/>
        <end position="176"/>
    </location>
</feature>
<evidence type="ECO:0000256" key="5">
    <source>
        <dbReference type="ARBA" id="ARBA00022692"/>
    </source>
</evidence>
<keyword evidence="4" id="KW-1003">Cell membrane</keyword>
<dbReference type="Gene3D" id="1.20.1530.20">
    <property type="match status" value="1"/>
</dbReference>
<reference evidence="10" key="1">
    <citation type="submission" date="2017-10" db="EMBL/GenBank/DDBJ databases">
        <authorList>
            <person name="Gaisin V.A."/>
            <person name="Rysina M.S."/>
            <person name="Grouzdev D.S."/>
        </authorList>
    </citation>
    <scope>NUCLEOTIDE SEQUENCE [LARGE SCALE GENOMIC DNA]</scope>
    <source>
        <strain evidence="10">V1</strain>
    </source>
</reference>
<feature type="transmembrane region" description="Helical" evidence="8">
    <location>
        <begin position="278"/>
        <end position="297"/>
    </location>
</feature>
<evidence type="ECO:0000256" key="8">
    <source>
        <dbReference type="SAM" id="Phobius"/>
    </source>
</evidence>
<feature type="transmembrane region" description="Helical" evidence="8">
    <location>
        <begin position="217"/>
        <end position="237"/>
    </location>
</feature>
<dbReference type="InterPro" id="IPR038770">
    <property type="entry name" value="Na+/solute_symporter_sf"/>
</dbReference>
<evidence type="ECO:0000256" key="3">
    <source>
        <dbReference type="ARBA" id="ARBA00022448"/>
    </source>
</evidence>
<evidence type="ECO:0000256" key="7">
    <source>
        <dbReference type="ARBA" id="ARBA00023136"/>
    </source>
</evidence>
<dbReference type="PANTHER" id="PTHR36838:SF1">
    <property type="entry name" value="SLR1864 PROTEIN"/>
    <property type="match status" value="1"/>
</dbReference>
<feature type="transmembrane region" description="Helical" evidence="8">
    <location>
        <begin position="249"/>
        <end position="266"/>
    </location>
</feature>
<keyword evidence="3" id="KW-0813">Transport</keyword>
<proteinExistence type="inferred from homology"/>
<feature type="transmembrane region" description="Helical" evidence="8">
    <location>
        <begin position="29"/>
        <end position="48"/>
    </location>
</feature>
<dbReference type="EMBL" id="PDNZ01000003">
    <property type="protein sequence ID" value="PWW82243.1"/>
    <property type="molecule type" value="Genomic_DNA"/>
</dbReference>
<dbReference type="OrthoDB" id="9786183at2"/>